<evidence type="ECO:0008006" key="3">
    <source>
        <dbReference type="Google" id="ProtNLM"/>
    </source>
</evidence>
<dbReference type="OrthoDB" id="9801383at2"/>
<evidence type="ECO:0000313" key="2">
    <source>
        <dbReference type="Proteomes" id="UP000199695"/>
    </source>
</evidence>
<gene>
    <name evidence="1" type="ORF">SAMN05444955_101322</name>
</gene>
<name>A0A1H8AS76_9BACL</name>
<dbReference type="PANTHER" id="PTHR35399:SF2">
    <property type="entry name" value="DUF839 DOMAIN-CONTAINING PROTEIN"/>
    <property type="match status" value="1"/>
</dbReference>
<dbReference type="SUPFAM" id="SSF63829">
    <property type="entry name" value="Calcium-dependent phosphotriesterase"/>
    <property type="match status" value="1"/>
</dbReference>
<dbReference type="Gene3D" id="2.120.10.30">
    <property type="entry name" value="TolB, C-terminal domain"/>
    <property type="match status" value="1"/>
</dbReference>
<dbReference type="EMBL" id="FOCQ01000001">
    <property type="protein sequence ID" value="SEM73545.1"/>
    <property type="molecule type" value="Genomic_DNA"/>
</dbReference>
<dbReference type="InterPro" id="IPR008557">
    <property type="entry name" value="PhoX"/>
</dbReference>
<dbReference type="PANTHER" id="PTHR35399">
    <property type="entry name" value="SLR8030 PROTEIN"/>
    <property type="match status" value="1"/>
</dbReference>
<reference evidence="1 2" key="1">
    <citation type="submission" date="2016-10" db="EMBL/GenBank/DDBJ databases">
        <authorList>
            <person name="de Groot N.N."/>
        </authorList>
    </citation>
    <scope>NUCLEOTIDE SEQUENCE [LARGE SCALE GENOMIC DNA]</scope>
    <source>
        <strain evidence="1 2">DSM 46701</strain>
    </source>
</reference>
<dbReference type="STRING" id="1173111.SAMN05444955_101322"/>
<dbReference type="InterPro" id="IPR011042">
    <property type="entry name" value="6-blade_b-propeller_TolB-like"/>
</dbReference>
<protein>
    <recommendedName>
        <fullName evidence="3">Tat (Twin-arginine translocation) pathway signal sequence</fullName>
    </recommendedName>
</protein>
<organism evidence="1 2">
    <name type="scientific">Lihuaxuella thermophila</name>
    <dbReference type="NCBI Taxonomy" id="1173111"/>
    <lineage>
        <taxon>Bacteria</taxon>
        <taxon>Bacillati</taxon>
        <taxon>Bacillota</taxon>
        <taxon>Bacilli</taxon>
        <taxon>Bacillales</taxon>
        <taxon>Thermoactinomycetaceae</taxon>
        <taxon>Lihuaxuella</taxon>
    </lineage>
</organism>
<dbReference type="AlphaFoldDB" id="A0A1H8AS76"/>
<dbReference type="Proteomes" id="UP000199695">
    <property type="component" value="Unassembled WGS sequence"/>
</dbReference>
<keyword evidence="2" id="KW-1185">Reference proteome</keyword>
<dbReference type="InterPro" id="IPR019546">
    <property type="entry name" value="TAT_signal_bac_arc"/>
</dbReference>
<dbReference type="NCBIfam" id="TIGR01409">
    <property type="entry name" value="TAT_signal_seq"/>
    <property type="match status" value="1"/>
</dbReference>
<proteinExistence type="predicted"/>
<accession>A0A1H8AS76</accession>
<evidence type="ECO:0000313" key="1">
    <source>
        <dbReference type="EMBL" id="SEM73545.1"/>
    </source>
</evidence>
<dbReference type="Pfam" id="PF05787">
    <property type="entry name" value="PhoX"/>
    <property type="match status" value="1"/>
</dbReference>
<dbReference type="InterPro" id="IPR006311">
    <property type="entry name" value="TAT_signal"/>
</dbReference>
<sequence>MSDNHVSRRDFIKFIGIGTAALVGSATGAVKVAEAAEKAGEKAKTDFYHKFSGKPPFRPIQHSDRDELVLPSGFKQDVVVAWGDDIGNGEKFGYNCDLTLYFPIEKSSEHGLLWVNHEYVGSGALFMYDASTPEARKYEIEQYNVGGSVIEVKRVNGKWTLEKNSKFARRITANTMIDLTGPAKGDDAVAGAVEVKGTFANCSGGKTLWNTALSCEENFESDAARWGRNGTHYGWVVEIDPFDPASKPKKHTALGRFAHENTAMTLSRDGRLVVYMGDDANDQFFYKFVSEGKYNPAAGKANSKLLEKGILYAAELGEGKWLPLDLELSPKLKEKFNTQGEVLVHARDAAKLLGATPLDRPEDVEVHPFDQTVYLATTNNTKHGNFHGQILRFKEDGNDAASLTFEFEVFAVGGPQSGFSCPDNLEFDKNGNLWVCTDISSSKLNQNNVYESFKNNGVFFISTHGRNVGEAYQFASGPRECEITGPDFTPDGKTLFIAVQHPGEETTDPANPTSRWPYGDIPRPAVVAIQGF</sequence>
<dbReference type="PROSITE" id="PS51318">
    <property type="entry name" value="TAT"/>
    <property type="match status" value="1"/>
</dbReference>
<dbReference type="RefSeq" id="WP_089964604.1">
    <property type="nucleotide sequence ID" value="NZ_FOCQ01000001.1"/>
</dbReference>